<protein>
    <submittedName>
        <fullName evidence="8">Fimbrillin-A associated anchor protein Mfa1 and Mfa2</fullName>
    </submittedName>
</protein>
<dbReference type="EMBL" id="FNCQ01000006">
    <property type="protein sequence ID" value="SDG61737.1"/>
    <property type="molecule type" value="Genomic_DNA"/>
</dbReference>
<dbReference type="Proteomes" id="UP000198779">
    <property type="component" value="Unassembled WGS sequence"/>
</dbReference>
<evidence type="ECO:0000256" key="4">
    <source>
        <dbReference type="ARBA" id="ARBA00023136"/>
    </source>
</evidence>
<keyword evidence="3" id="KW-0732">Signal</keyword>
<evidence type="ECO:0000256" key="3">
    <source>
        <dbReference type="ARBA" id="ARBA00022729"/>
    </source>
</evidence>
<keyword evidence="9" id="KW-1185">Reference proteome</keyword>
<proteinExistence type="inferred from homology"/>
<keyword evidence="7" id="KW-0449">Lipoprotein</keyword>
<sequence length="293" mass="32586">MKYISHTLFVLLLVMLAGCEKPIISDTDTEKTVEKKGNLTLTICEVEHTPFPELTRKSASEACNRLNFAVYDTAGTRVKQTNQKLGDSDFGTATFQLPEGTYIIVALAHSSNGNPTMTNPEKIQFNNSQGYTDTFLYYKKVVVGTESQTLSLSLHRITSLCRFVVNDAIPEGVAKLEFTYKGGSGSFDASTGYGCVNSTQVMKYDVQAGMKQTQYDLYTFLHSTEGSLHLKVTAYDASGNMLFEKSMGVDMYQNQITWLKGNLFSDIQSTPTESFSATVDIDTQWQGELYFTY</sequence>
<evidence type="ECO:0000256" key="2">
    <source>
        <dbReference type="ARBA" id="ARBA00007248"/>
    </source>
</evidence>
<accession>A0A1G7VPW0</accession>
<dbReference type="InterPro" id="IPR014941">
    <property type="entry name" value="FimB/Mfa2/Mfa3"/>
</dbReference>
<evidence type="ECO:0000256" key="1">
    <source>
        <dbReference type="ARBA" id="ARBA00004442"/>
    </source>
</evidence>
<evidence type="ECO:0000313" key="9">
    <source>
        <dbReference type="Proteomes" id="UP000198779"/>
    </source>
</evidence>
<dbReference type="PROSITE" id="PS51257">
    <property type="entry name" value="PROKAR_LIPOPROTEIN"/>
    <property type="match status" value="1"/>
</dbReference>
<evidence type="ECO:0000256" key="5">
    <source>
        <dbReference type="ARBA" id="ARBA00023139"/>
    </source>
</evidence>
<evidence type="ECO:0000256" key="6">
    <source>
        <dbReference type="ARBA" id="ARBA00023237"/>
    </source>
</evidence>
<keyword evidence="5" id="KW-0564">Palmitate</keyword>
<reference evidence="9" key="1">
    <citation type="submission" date="2016-10" db="EMBL/GenBank/DDBJ databases">
        <authorList>
            <person name="Varghese N."/>
            <person name="Submissions S."/>
        </authorList>
    </citation>
    <scope>NUCLEOTIDE SEQUENCE [LARGE SCALE GENOMIC DNA]</scope>
    <source>
        <strain evidence="9">BP1-148</strain>
    </source>
</reference>
<keyword evidence="4" id="KW-0472">Membrane</keyword>
<dbReference type="RefSeq" id="WP_091816591.1">
    <property type="nucleotide sequence ID" value="NZ_FNCQ01000006.1"/>
</dbReference>
<keyword evidence="6" id="KW-0998">Cell outer membrane</keyword>
<comment type="similarity">
    <text evidence="2">Belongs to the bacteroidetes fimbrillin superfamily. FimB/Mfa2 family.</text>
</comment>
<dbReference type="AlphaFoldDB" id="A0A1G7VPW0"/>
<dbReference type="GO" id="GO:0009279">
    <property type="term" value="C:cell outer membrane"/>
    <property type="evidence" value="ECO:0007669"/>
    <property type="project" value="UniProtKB-SubCell"/>
</dbReference>
<organism evidence="8 9">
    <name type="scientific">Prevotella communis</name>
    <dbReference type="NCBI Taxonomy" id="2913614"/>
    <lineage>
        <taxon>Bacteria</taxon>
        <taxon>Pseudomonadati</taxon>
        <taxon>Bacteroidota</taxon>
        <taxon>Bacteroidia</taxon>
        <taxon>Bacteroidales</taxon>
        <taxon>Prevotellaceae</taxon>
        <taxon>Prevotella</taxon>
    </lineage>
</organism>
<comment type="subcellular location">
    <subcellularLocation>
        <location evidence="1">Cell outer membrane</location>
    </subcellularLocation>
</comment>
<dbReference type="Pfam" id="PF08842">
    <property type="entry name" value="Mfa2"/>
    <property type="match status" value="1"/>
</dbReference>
<evidence type="ECO:0000256" key="7">
    <source>
        <dbReference type="ARBA" id="ARBA00023288"/>
    </source>
</evidence>
<gene>
    <name evidence="8" type="ORF">SAMN04487901_10668</name>
</gene>
<dbReference type="STRING" id="645274.SAMN04487901_10668"/>
<name>A0A1G7VPW0_9BACT</name>
<evidence type="ECO:0000313" key="8">
    <source>
        <dbReference type="EMBL" id="SDG61737.1"/>
    </source>
</evidence>